<dbReference type="Proteomes" id="UP000199149">
    <property type="component" value="Unassembled WGS sequence"/>
</dbReference>
<dbReference type="InterPro" id="IPR035994">
    <property type="entry name" value="Nucleoside_phosphorylase_sf"/>
</dbReference>
<evidence type="ECO:0000256" key="1">
    <source>
        <dbReference type="ARBA" id="ARBA00011888"/>
    </source>
</evidence>
<evidence type="ECO:0000313" key="5">
    <source>
        <dbReference type="EMBL" id="SFN06103.1"/>
    </source>
</evidence>
<dbReference type="EMBL" id="FOUZ01000006">
    <property type="protein sequence ID" value="SFN06103.1"/>
    <property type="molecule type" value="Genomic_DNA"/>
</dbReference>
<dbReference type="GO" id="GO:0006152">
    <property type="term" value="P:purine nucleoside catabolic process"/>
    <property type="evidence" value="ECO:0007669"/>
    <property type="project" value="TreeGrafter"/>
</dbReference>
<accession>A0A1I4VXY3</accession>
<comment type="catalytic activity">
    <reaction evidence="3">
        <text>uridine + phosphate = alpha-D-ribose 1-phosphate + uracil</text>
        <dbReference type="Rhea" id="RHEA:24388"/>
        <dbReference type="ChEBI" id="CHEBI:16704"/>
        <dbReference type="ChEBI" id="CHEBI:17568"/>
        <dbReference type="ChEBI" id="CHEBI:43474"/>
        <dbReference type="ChEBI" id="CHEBI:57720"/>
        <dbReference type="EC" id="2.4.2.3"/>
    </reaction>
</comment>
<dbReference type="Gene3D" id="3.40.50.1580">
    <property type="entry name" value="Nucleoside phosphorylase domain"/>
    <property type="match status" value="1"/>
</dbReference>
<proteinExistence type="predicted"/>
<dbReference type="Pfam" id="PF01048">
    <property type="entry name" value="PNP_UDP_1"/>
    <property type="match status" value="1"/>
</dbReference>
<protein>
    <recommendedName>
        <fullName evidence="2">Uridine phosphorylase</fullName>
        <ecNumber evidence="1">2.4.2.3</ecNumber>
    </recommendedName>
</protein>
<evidence type="ECO:0000256" key="3">
    <source>
        <dbReference type="ARBA" id="ARBA00048447"/>
    </source>
</evidence>
<dbReference type="SUPFAM" id="SSF53167">
    <property type="entry name" value="Purine and uridine phosphorylases"/>
    <property type="match status" value="1"/>
</dbReference>
<gene>
    <name evidence="5" type="ORF">SAMN05421738_10642</name>
</gene>
<dbReference type="PANTHER" id="PTHR43691">
    <property type="entry name" value="URIDINE PHOSPHORYLASE"/>
    <property type="match status" value="1"/>
</dbReference>
<evidence type="ECO:0000256" key="2">
    <source>
        <dbReference type="ARBA" id="ARBA00021980"/>
    </source>
</evidence>
<evidence type="ECO:0000259" key="4">
    <source>
        <dbReference type="Pfam" id="PF01048"/>
    </source>
</evidence>
<dbReference type="OrthoDB" id="9772602at2"/>
<dbReference type="CDD" id="cd00436">
    <property type="entry name" value="UP_TbUP-like"/>
    <property type="match status" value="1"/>
</dbReference>
<reference evidence="6" key="1">
    <citation type="submission" date="2016-10" db="EMBL/GenBank/DDBJ databases">
        <authorList>
            <person name="Varghese N."/>
            <person name="Submissions S."/>
        </authorList>
    </citation>
    <scope>NUCLEOTIDE SEQUENCE [LARGE SCALE GENOMIC DNA]</scope>
    <source>
        <strain evidence="6">XJ109</strain>
    </source>
</reference>
<dbReference type="GO" id="GO:0004850">
    <property type="term" value="F:uridine phosphorylase activity"/>
    <property type="evidence" value="ECO:0007669"/>
    <property type="project" value="UniProtKB-EC"/>
</dbReference>
<dbReference type="AlphaFoldDB" id="A0A1I4VXY3"/>
<dbReference type="GO" id="GO:0004731">
    <property type="term" value="F:purine-nucleoside phosphorylase activity"/>
    <property type="evidence" value="ECO:0007669"/>
    <property type="project" value="TreeGrafter"/>
</dbReference>
<organism evidence="5 6">
    <name type="scientific">Algoriella xinjiangensis</name>
    <dbReference type="NCBI Taxonomy" id="684065"/>
    <lineage>
        <taxon>Bacteria</taxon>
        <taxon>Pseudomonadati</taxon>
        <taxon>Bacteroidota</taxon>
        <taxon>Flavobacteriia</taxon>
        <taxon>Flavobacteriales</taxon>
        <taxon>Weeksellaceae</taxon>
        <taxon>Algoriella</taxon>
    </lineage>
</organism>
<dbReference type="InterPro" id="IPR000845">
    <property type="entry name" value="Nucleoside_phosphorylase_d"/>
</dbReference>
<name>A0A1I4VXY3_9FLAO</name>
<evidence type="ECO:0000313" key="6">
    <source>
        <dbReference type="Proteomes" id="UP000199149"/>
    </source>
</evidence>
<dbReference type="RefSeq" id="WP_092907829.1">
    <property type="nucleotide sequence ID" value="NZ_FOUZ01000006.1"/>
</dbReference>
<feature type="domain" description="Nucleoside phosphorylase" evidence="4">
    <location>
        <begin position="30"/>
        <end position="264"/>
    </location>
</feature>
<dbReference type="EC" id="2.4.2.3" evidence="1"/>
<dbReference type="GO" id="GO:0005829">
    <property type="term" value="C:cytosol"/>
    <property type="evidence" value="ECO:0007669"/>
    <property type="project" value="TreeGrafter"/>
</dbReference>
<keyword evidence="6" id="KW-1185">Reference proteome</keyword>
<dbReference type="PANTHER" id="PTHR43691:SF11">
    <property type="entry name" value="FI09636P-RELATED"/>
    <property type="match status" value="1"/>
</dbReference>
<sequence>MSKAASELVLNADGSIYHCNIKPEHLADTIITVGDPNRVEKVSRHFDSIEHKASKREIVTHTGMLNGQRLTVISTGMGTDNIDIVFSELDALANINLETGQIKEDFRKLSFIRLGTSGALQGDIPVDSIVIGSHGLGLDGLLHYYVGSEAVMNKEVEDAFIKHVDWSPNKSRPYLVEASTSLLNKLASEQTIQGITATACGFYGPQGRHLRLQPNPADINERLTSFNHNGLRISNFEMETSAIYGLAAMMGHDALSVNAIVANRILGEFSTDSYKTVDAMIEYSLEKLTK</sequence>
<dbReference type="STRING" id="684065.SAMN05421738_10642"/>